<dbReference type="OrthoDB" id="9811306at2"/>
<dbReference type="SUPFAM" id="SSF55781">
    <property type="entry name" value="GAF domain-like"/>
    <property type="match status" value="1"/>
</dbReference>
<dbReference type="Pfam" id="PF02518">
    <property type="entry name" value="HATPase_c"/>
    <property type="match status" value="1"/>
</dbReference>
<dbReference type="Pfam" id="PF07730">
    <property type="entry name" value="HisKA_3"/>
    <property type="match status" value="1"/>
</dbReference>
<dbReference type="Proteomes" id="UP000002743">
    <property type="component" value="Chromosome"/>
</dbReference>
<proteinExistence type="predicted"/>
<dbReference type="PIRSF" id="PIRSF003167">
    <property type="entry name" value="STHK_NarX/NarQ"/>
    <property type="match status" value="1"/>
</dbReference>
<dbReference type="Gene3D" id="1.20.5.1930">
    <property type="match status" value="1"/>
</dbReference>
<dbReference type="eggNOG" id="COG3850">
    <property type="taxonomic scope" value="Bacteria"/>
</dbReference>
<keyword evidence="5 8" id="KW-0418">Kinase</keyword>
<dbReference type="EMBL" id="CP001674">
    <property type="protein sequence ID" value="ACT51702.1"/>
    <property type="molecule type" value="Genomic_DNA"/>
</dbReference>
<evidence type="ECO:0000256" key="6">
    <source>
        <dbReference type="ARBA" id="ARBA00022840"/>
    </source>
</evidence>
<keyword evidence="2" id="KW-0597">Phosphoprotein</keyword>
<dbReference type="InterPro" id="IPR003594">
    <property type="entry name" value="HATPase_dom"/>
</dbReference>
<keyword evidence="3 8" id="KW-0808">Transferase</keyword>
<evidence type="ECO:0000256" key="1">
    <source>
        <dbReference type="ARBA" id="ARBA00000085"/>
    </source>
</evidence>
<evidence type="ECO:0000256" key="9">
    <source>
        <dbReference type="SAM" id="Phobius"/>
    </source>
</evidence>
<dbReference type="AlphaFoldDB" id="C6XAG1"/>
<reference evidence="12" key="1">
    <citation type="submission" date="2009-07" db="EMBL/GenBank/DDBJ databases">
        <title>Complete sequence of chromosome of Methylovorus sp. SIP3-4.</title>
        <authorList>
            <person name="Lucas S."/>
            <person name="Copeland A."/>
            <person name="Lapidus A."/>
            <person name="Glavina del Rio T."/>
            <person name="Tice H."/>
            <person name="Bruce D."/>
            <person name="Goodwin L."/>
            <person name="Pitluck S."/>
            <person name="Clum A."/>
            <person name="Larimer F."/>
            <person name="Land M."/>
            <person name="Hauser L."/>
            <person name="Kyrpides N."/>
            <person name="Mikhailova N."/>
            <person name="Kayluzhnaya M."/>
            <person name="Chistoserdova L."/>
        </authorList>
    </citation>
    <scope>NUCLEOTIDE SEQUENCE [LARGE SCALE GENOMIC DNA]</scope>
    <source>
        <strain evidence="12">SIP3-4</strain>
    </source>
</reference>
<dbReference type="GO" id="GO:0046983">
    <property type="term" value="F:protein dimerization activity"/>
    <property type="evidence" value="ECO:0007669"/>
    <property type="project" value="UniProtKB-UniRule"/>
</dbReference>
<dbReference type="PANTHER" id="PTHR24421">
    <property type="entry name" value="NITRATE/NITRITE SENSOR PROTEIN NARX-RELATED"/>
    <property type="match status" value="1"/>
</dbReference>
<keyword evidence="12" id="KW-1185">Reference proteome</keyword>
<gene>
    <name evidence="11" type="ordered locus">Msip34_2465</name>
</gene>
<sequence precursor="true">MRWLKNLYQLAGIKALLRHTLYLRLVVLLFCVLLLIIMMQVGSLFLLDYIPGNQSAMRQLYAQKFHWQALRAEVTARPTGSRLPAHGLNPDAGVIEFSWFRQQLGSRLPPVISRLEADTAHLVAQYPQPEHSAGWLQAVDQVLRDYDSVAEELQRDVEVKQSVIGLLQLVSGLLLVSCLFALALKAKHLLIDRIGHLTRLLPEEFQLEDDQPYADEFARLEQTIYRIAARLEGFRAESEWFNQTRSERLRRVLRAQGFLHQLVGMINTPDLSEALLRKVLYMLESALDVQNVALLFAEKSGGETVERTLFSQHLPRAIPPGLLAELSTSQAANYQLPASDGQEGASGVVAAFTSPWETLGMLTVEAEATHVFDETDIELVEMTAQLLSMVMGTQNREQEGRRAALLDERAAIARELHDSLAQSLSFMKIQIFRLQSHPQTQHADLRGIVNELRQGLDNAYRELRELLSTFRVHMDVRGLRFAIQSAIDEFMQRSNLSIALDNRLVNCRLTVNEEFHILHVIREALSNIVRHSGASTVTVALVYQSNGSVIVTIDDDGIGYASKPGEPGHYGHSIMQERAYSLGGELAVLRRRTGGTRVRLVFTPQLAQ</sequence>
<keyword evidence="9" id="KW-0812">Transmembrane</keyword>
<dbReference type="KEGG" id="mei:Msip34_2465"/>
<comment type="catalytic activity">
    <reaction evidence="1 8">
        <text>ATP + protein L-histidine = ADP + protein N-phospho-L-histidine.</text>
        <dbReference type="EC" id="2.7.13.3"/>
    </reaction>
</comment>
<feature type="transmembrane region" description="Helical" evidence="9">
    <location>
        <begin position="21"/>
        <end position="47"/>
    </location>
</feature>
<evidence type="ECO:0000256" key="4">
    <source>
        <dbReference type="ARBA" id="ARBA00022741"/>
    </source>
</evidence>
<dbReference type="Gene3D" id="3.30.565.10">
    <property type="entry name" value="Histidine kinase-like ATPase, C-terminal domain"/>
    <property type="match status" value="1"/>
</dbReference>
<dbReference type="InterPro" id="IPR011712">
    <property type="entry name" value="Sig_transdc_His_kin_sub3_dim/P"/>
</dbReference>
<evidence type="ECO:0000256" key="7">
    <source>
        <dbReference type="ARBA" id="ARBA00023012"/>
    </source>
</evidence>
<evidence type="ECO:0000256" key="8">
    <source>
        <dbReference type="PIRNR" id="PIRNR003167"/>
    </source>
</evidence>
<dbReference type="GO" id="GO:0005886">
    <property type="term" value="C:plasma membrane"/>
    <property type="evidence" value="ECO:0007669"/>
    <property type="project" value="UniProtKB-SubCell"/>
</dbReference>
<accession>C6XAG1</accession>
<dbReference type="InterPro" id="IPR050482">
    <property type="entry name" value="Sensor_HK_TwoCompSys"/>
</dbReference>
<dbReference type="SUPFAM" id="SSF55874">
    <property type="entry name" value="ATPase domain of HSP90 chaperone/DNA topoisomerase II/histidine kinase"/>
    <property type="match status" value="1"/>
</dbReference>
<evidence type="ECO:0000256" key="2">
    <source>
        <dbReference type="ARBA" id="ARBA00022553"/>
    </source>
</evidence>
<evidence type="ECO:0000259" key="10">
    <source>
        <dbReference type="SMART" id="SM00387"/>
    </source>
</evidence>
<dbReference type="GO" id="GO:0005524">
    <property type="term" value="F:ATP binding"/>
    <property type="evidence" value="ECO:0007669"/>
    <property type="project" value="UniProtKB-UniRule"/>
</dbReference>
<dbReference type="EC" id="2.7.13.3" evidence="8"/>
<evidence type="ECO:0000313" key="11">
    <source>
        <dbReference type="EMBL" id="ACT51702.1"/>
    </source>
</evidence>
<dbReference type="PANTHER" id="PTHR24421:SF10">
    <property type="entry name" value="NITRATE_NITRITE SENSOR PROTEIN NARQ"/>
    <property type="match status" value="1"/>
</dbReference>
<dbReference type="InterPro" id="IPR036890">
    <property type="entry name" value="HATPase_C_sf"/>
</dbReference>
<dbReference type="RefSeq" id="WP_015830964.1">
    <property type="nucleotide sequence ID" value="NC_012969.1"/>
</dbReference>
<dbReference type="InterPro" id="IPR016380">
    <property type="entry name" value="Sig_transdc_His_kin_NarX/NarQ"/>
</dbReference>
<keyword evidence="9" id="KW-1133">Transmembrane helix</keyword>
<dbReference type="STRING" id="582744.Msip34_2465"/>
<dbReference type="GO" id="GO:0000155">
    <property type="term" value="F:phosphorelay sensor kinase activity"/>
    <property type="evidence" value="ECO:0007669"/>
    <property type="project" value="UniProtKB-UniRule"/>
</dbReference>
<protein>
    <recommendedName>
        <fullName evidence="8">Sensor protein</fullName>
        <ecNumber evidence="8">2.7.13.3</ecNumber>
    </recommendedName>
</protein>
<evidence type="ECO:0000256" key="5">
    <source>
        <dbReference type="ARBA" id="ARBA00022777"/>
    </source>
</evidence>
<feature type="domain" description="Histidine kinase/HSP90-like ATPase" evidence="10">
    <location>
        <begin position="512"/>
        <end position="606"/>
    </location>
</feature>
<dbReference type="HOGENOM" id="CLU_000445_20_10_4"/>
<keyword evidence="8" id="KW-0997">Cell inner membrane</keyword>
<keyword evidence="7 8" id="KW-0902">Two-component regulatory system</keyword>
<evidence type="ECO:0000256" key="3">
    <source>
        <dbReference type="ARBA" id="ARBA00022679"/>
    </source>
</evidence>
<name>C6XAG1_METGS</name>
<evidence type="ECO:0000313" key="12">
    <source>
        <dbReference type="Proteomes" id="UP000002743"/>
    </source>
</evidence>
<keyword evidence="6 8" id="KW-0067">ATP-binding</keyword>
<organism evidence="11 12">
    <name type="scientific">Methylovorus glucosotrophus (strain SIP3-4)</name>
    <dbReference type="NCBI Taxonomy" id="582744"/>
    <lineage>
        <taxon>Bacteria</taxon>
        <taxon>Pseudomonadati</taxon>
        <taxon>Pseudomonadota</taxon>
        <taxon>Betaproteobacteria</taxon>
        <taxon>Nitrosomonadales</taxon>
        <taxon>Methylophilaceae</taxon>
        <taxon>Methylovorus</taxon>
    </lineage>
</organism>
<dbReference type="CDD" id="cd16917">
    <property type="entry name" value="HATPase_UhpB-NarQ-NarX-like"/>
    <property type="match status" value="1"/>
</dbReference>
<comment type="subcellular location">
    <subcellularLocation>
        <location evidence="8">Cell inner membrane</location>
    </subcellularLocation>
</comment>
<keyword evidence="8" id="KW-1003">Cell membrane</keyword>
<dbReference type="SMART" id="SM00387">
    <property type="entry name" value="HATPase_c"/>
    <property type="match status" value="1"/>
</dbReference>
<keyword evidence="8 9" id="KW-0472">Membrane</keyword>
<keyword evidence="4 8" id="KW-0547">Nucleotide-binding</keyword>
<reference evidence="11 12" key="2">
    <citation type="journal article" date="2011" name="J. Bacteriol.">
        <title>Genomes of three methylotrophs from a single niche uncover genetic and metabolic divergence of Methylophilaceae.</title>
        <authorList>
            <person name="Lapidus A."/>
            <person name="Clum A."/>
            <person name="Labutti K."/>
            <person name="Kaluzhnaya M.G."/>
            <person name="Lim S."/>
            <person name="Beck D.A."/>
            <person name="Glavina Del Rio T."/>
            <person name="Nolan M."/>
            <person name="Mavromatis K."/>
            <person name="Huntemann M."/>
            <person name="Lucas S."/>
            <person name="Lidstrom M.E."/>
            <person name="Ivanova N."/>
            <person name="Chistoserdova L."/>
        </authorList>
    </citation>
    <scope>NUCLEOTIDE SEQUENCE [LARGE SCALE GENOMIC DNA]</scope>
    <source>
        <strain evidence="11 12">SIP3-4</strain>
    </source>
</reference>